<evidence type="ECO:0000313" key="3">
    <source>
        <dbReference type="Proteomes" id="UP000184267"/>
    </source>
</evidence>
<reference evidence="2 3" key="1">
    <citation type="submission" date="2016-10" db="EMBL/GenBank/DDBJ databases">
        <title>Genome sequence of the basidiomycete white-rot fungus Trametes pubescens.</title>
        <authorList>
            <person name="Makela M.R."/>
            <person name="Granchi Z."/>
            <person name="Peng M."/>
            <person name="De Vries R.P."/>
            <person name="Grigoriev I."/>
            <person name="Riley R."/>
            <person name="Hilden K."/>
        </authorList>
    </citation>
    <scope>NUCLEOTIDE SEQUENCE [LARGE SCALE GENOMIC DNA]</scope>
    <source>
        <strain evidence="2 3">FBCC735</strain>
    </source>
</reference>
<dbReference type="AlphaFoldDB" id="A0A1M2VSK4"/>
<feature type="region of interest" description="Disordered" evidence="1">
    <location>
        <begin position="140"/>
        <end position="170"/>
    </location>
</feature>
<protein>
    <submittedName>
        <fullName evidence="2">Uncharacterized protein</fullName>
    </submittedName>
</protein>
<feature type="compositionally biased region" description="Basic and acidic residues" evidence="1">
    <location>
        <begin position="43"/>
        <end position="52"/>
    </location>
</feature>
<organism evidence="2 3">
    <name type="scientific">Trametes pubescens</name>
    <name type="common">White-rot fungus</name>
    <dbReference type="NCBI Taxonomy" id="154538"/>
    <lineage>
        <taxon>Eukaryota</taxon>
        <taxon>Fungi</taxon>
        <taxon>Dikarya</taxon>
        <taxon>Basidiomycota</taxon>
        <taxon>Agaricomycotina</taxon>
        <taxon>Agaricomycetes</taxon>
        <taxon>Polyporales</taxon>
        <taxon>Polyporaceae</taxon>
        <taxon>Trametes</taxon>
    </lineage>
</organism>
<dbReference type="OMA" id="RRLACNI"/>
<evidence type="ECO:0000313" key="2">
    <source>
        <dbReference type="EMBL" id="OJT10584.1"/>
    </source>
</evidence>
<evidence type="ECO:0000256" key="1">
    <source>
        <dbReference type="SAM" id="MobiDB-lite"/>
    </source>
</evidence>
<proteinExistence type="predicted"/>
<name>A0A1M2VSK4_TRAPU</name>
<dbReference type="STRING" id="154538.A0A1M2VSK4"/>
<feature type="compositionally biased region" description="Low complexity" evidence="1">
    <location>
        <begin position="69"/>
        <end position="79"/>
    </location>
</feature>
<accession>A0A1M2VSK4</accession>
<comment type="caution">
    <text evidence="2">The sequence shown here is derived from an EMBL/GenBank/DDBJ whole genome shotgun (WGS) entry which is preliminary data.</text>
</comment>
<sequence>MQGDSDAARSLGTLARRVQADLRRATGRYFPLAQVVASIHAIKDGGDRDHTTRSGSAGGSPPARVPLQITITPTSPPSTAVDTPSSSMSRRRLACNIPALQTRLIIPASSMSFLSPTYGSPSTLSPSSFRPLLTFSRRSSLSSGESTGCPVTPIDQITHTPLSPPRIPRAPPPPPRTWARLRAQMHNNETSPLVSPSLPFTPYVLSPICAGKPALHPLRIPVTDTLAAGDAELRDNHLSPSLRSFSPFGPVPSPLGEGPSASATIQRRPVPSRNNSTSSLTREALLRASRPHIVRRFSVSDPNYQDQHFDRYISPVSPVAFARSPSGIALASPFLIQSEEMDKGYFRF</sequence>
<dbReference type="OrthoDB" id="2752242at2759"/>
<dbReference type="EMBL" id="MNAD01000768">
    <property type="protein sequence ID" value="OJT10584.1"/>
    <property type="molecule type" value="Genomic_DNA"/>
</dbReference>
<dbReference type="Proteomes" id="UP000184267">
    <property type="component" value="Unassembled WGS sequence"/>
</dbReference>
<feature type="region of interest" description="Disordered" evidence="1">
    <location>
        <begin position="247"/>
        <end position="280"/>
    </location>
</feature>
<feature type="region of interest" description="Disordered" evidence="1">
    <location>
        <begin position="43"/>
        <end position="90"/>
    </location>
</feature>
<gene>
    <name evidence="2" type="ORF">TRAPUB_12883</name>
</gene>
<keyword evidence="3" id="KW-1185">Reference proteome</keyword>